<dbReference type="PROSITE" id="PS50846">
    <property type="entry name" value="HMA_2"/>
    <property type="match status" value="1"/>
</dbReference>
<dbReference type="AlphaFoldDB" id="A0A7X3G9X0"/>
<dbReference type="InterPro" id="IPR027256">
    <property type="entry name" value="P-typ_ATPase_IB"/>
</dbReference>
<dbReference type="PANTHER" id="PTHR43520:SF8">
    <property type="entry name" value="P-TYPE CU(+) TRANSPORTER"/>
    <property type="match status" value="1"/>
</dbReference>
<keyword evidence="9" id="KW-1278">Translocase</keyword>
<reference evidence="17 18" key="1">
    <citation type="submission" date="2019-12" db="EMBL/GenBank/DDBJ databases">
        <title>Microbes associate with the intestines of laboratory mice.</title>
        <authorList>
            <person name="Navarre W."/>
            <person name="Wong E."/>
        </authorList>
    </citation>
    <scope>NUCLEOTIDE SEQUENCE [LARGE SCALE GENOMIC DNA]</scope>
    <source>
        <strain evidence="17 18">NM51_B2-22</strain>
    </source>
</reference>
<dbReference type="InterPro" id="IPR018303">
    <property type="entry name" value="ATPase_P-typ_P_site"/>
</dbReference>
<evidence type="ECO:0000256" key="12">
    <source>
        <dbReference type="ARBA" id="ARBA00023065"/>
    </source>
</evidence>
<dbReference type="SUPFAM" id="SSF81653">
    <property type="entry name" value="Calcium ATPase, transduction domain A"/>
    <property type="match status" value="1"/>
</dbReference>
<dbReference type="Gene3D" id="3.40.50.1000">
    <property type="entry name" value="HAD superfamily/HAD-like"/>
    <property type="match status" value="1"/>
</dbReference>
<dbReference type="InterPro" id="IPR023214">
    <property type="entry name" value="HAD_sf"/>
</dbReference>
<proteinExistence type="inferred from homology"/>
<evidence type="ECO:0000256" key="7">
    <source>
        <dbReference type="ARBA" id="ARBA00022796"/>
    </source>
</evidence>
<dbReference type="InterPro" id="IPR023298">
    <property type="entry name" value="ATPase_P-typ_TM_dom_sf"/>
</dbReference>
<dbReference type="PRINTS" id="PR00119">
    <property type="entry name" value="CATATPASE"/>
</dbReference>
<feature type="transmembrane region" description="Helical" evidence="15">
    <location>
        <begin position="717"/>
        <end position="736"/>
    </location>
</feature>
<dbReference type="GO" id="GO:0005524">
    <property type="term" value="F:ATP binding"/>
    <property type="evidence" value="ECO:0007669"/>
    <property type="project" value="UniProtKB-UniRule"/>
</dbReference>
<keyword evidence="15" id="KW-1003">Cell membrane</keyword>
<dbReference type="Pfam" id="PF00122">
    <property type="entry name" value="E1-E2_ATPase"/>
    <property type="match status" value="1"/>
</dbReference>
<feature type="transmembrane region" description="Helical" evidence="15">
    <location>
        <begin position="96"/>
        <end position="115"/>
    </location>
</feature>
<evidence type="ECO:0000256" key="1">
    <source>
        <dbReference type="ARBA" id="ARBA00004651"/>
    </source>
</evidence>
<dbReference type="RefSeq" id="WP_160333434.1">
    <property type="nucleotide sequence ID" value="NZ_WSRS01000112.1"/>
</dbReference>
<dbReference type="InterPro" id="IPR001757">
    <property type="entry name" value="P_typ_ATPase"/>
</dbReference>
<dbReference type="NCBIfam" id="TIGR01525">
    <property type="entry name" value="ATPase-IB_hvy"/>
    <property type="match status" value="1"/>
</dbReference>
<feature type="transmembrane region" description="Helical" evidence="15">
    <location>
        <begin position="127"/>
        <end position="144"/>
    </location>
</feature>
<name>A0A7X3G9X0_9STRE</name>
<evidence type="ECO:0000256" key="13">
    <source>
        <dbReference type="ARBA" id="ARBA00023136"/>
    </source>
</evidence>
<comment type="caution">
    <text evidence="17">The sequence shown here is derived from an EMBL/GenBank/DDBJ whole genome shotgun (WGS) entry which is preliminary data.</text>
</comment>
<comment type="similarity">
    <text evidence="2 15">Belongs to the cation transport ATPase (P-type) (TC 3.A.3) family. Type IB subfamily.</text>
</comment>
<keyword evidence="6 15" id="KW-0547">Nucleotide-binding</keyword>
<dbReference type="InterPro" id="IPR036163">
    <property type="entry name" value="HMA_dom_sf"/>
</dbReference>
<dbReference type="GO" id="GO:0043682">
    <property type="term" value="F:P-type divalent copper transporter activity"/>
    <property type="evidence" value="ECO:0007669"/>
    <property type="project" value="TreeGrafter"/>
</dbReference>
<dbReference type="EC" id="7.2.2.8" evidence="3"/>
<dbReference type="GO" id="GO:0055070">
    <property type="term" value="P:copper ion homeostasis"/>
    <property type="evidence" value="ECO:0007669"/>
    <property type="project" value="TreeGrafter"/>
</dbReference>
<sequence length="741" mass="79415">MEERLYQVSGMTCASCALTVETVAGQQEGVAVAQVNLATEKLTLKTTGDFKASDLEEAVASLGYSLKEQRLEWDAKQGQLQEEDKRRRLEVERKRLLATAALTLPLLYVAMGAMWGLPLPSFLRAEGPFVLFQLLVTTAVLYLGRGLYQRGFRNLWQGHPNMDSLIALGTAAAYLYSTYGSWQVLQGQSHFAHHLYFESAATIIFFVFLGKYLEARAKQETSRALKGLGQLAPQEARRVGANGLELVATKDLQVGDRVRVLPGDSFPVDGTVLSGSGYVDESMMTGESFPIYKEAGQAVWAGSLNQTGSLDYEVTHVGGATLLAQIIRLVEEAQAQKAPIAALADRLARYFVPLVLGLALLASLGWYFLAGASLEFALSIFIAVLVIACPCALGLATPTAMMVATGRGAQKGILLKSGPALEALAQVDTVLLDKTGTVTAGQMQLTDLELWAGESREEVLTLLASAESHSEHPIAQALVQAATEAGLTLRQTMDFQAQVGRGIEAKVDGQRVLVGTRRYLEEEGLVLPEELDLEAWEKAGKTSLLLAREDVLLAALAVADPIKETSRQAISKLDQLGLEVVLLTGDKEATARAIAEEVGISKVVAQVLPQDKAAQVASYQKQGKAVAMVGDGINDAPALAQAQVGIAMGTGTDIAMDASDLVLLQGDLVRLADAISLSRATLRIIKENLFWAFIYNIIGIPIAMGLLYLFGGSLLNPMLAGLAMSLSSVSVVLNALRLNWK</sequence>
<protein>
    <recommendedName>
        <fullName evidence="3">P-type Cu(+) transporter</fullName>
        <ecNumber evidence="3">7.2.2.8</ecNumber>
    </recommendedName>
</protein>
<dbReference type="OrthoDB" id="9813266at2"/>
<evidence type="ECO:0000256" key="9">
    <source>
        <dbReference type="ARBA" id="ARBA00022967"/>
    </source>
</evidence>
<dbReference type="EMBL" id="WSRS01000112">
    <property type="protein sequence ID" value="MVX59690.1"/>
    <property type="molecule type" value="Genomic_DNA"/>
</dbReference>
<keyword evidence="8 15" id="KW-0067">ATP-binding</keyword>
<dbReference type="Gene3D" id="3.30.70.100">
    <property type="match status" value="1"/>
</dbReference>
<dbReference type="PROSITE" id="PS00154">
    <property type="entry name" value="ATPASE_E1_E2"/>
    <property type="match status" value="1"/>
</dbReference>
<evidence type="ECO:0000256" key="8">
    <source>
        <dbReference type="ARBA" id="ARBA00022840"/>
    </source>
</evidence>
<dbReference type="GO" id="GO:0005507">
    <property type="term" value="F:copper ion binding"/>
    <property type="evidence" value="ECO:0007669"/>
    <property type="project" value="TreeGrafter"/>
</dbReference>
<dbReference type="PRINTS" id="PR00943">
    <property type="entry name" value="CUATPASE"/>
</dbReference>
<keyword evidence="13 15" id="KW-0472">Membrane</keyword>
<evidence type="ECO:0000259" key="16">
    <source>
        <dbReference type="PROSITE" id="PS50846"/>
    </source>
</evidence>
<dbReference type="InterPro" id="IPR059000">
    <property type="entry name" value="ATPase_P-type_domA"/>
</dbReference>
<accession>A0A7X3G9X0</accession>
<comment type="subcellular location">
    <subcellularLocation>
        <location evidence="1">Cell membrane</location>
        <topology evidence="1">Multi-pass membrane protein</topology>
    </subcellularLocation>
</comment>
<evidence type="ECO:0000256" key="10">
    <source>
        <dbReference type="ARBA" id="ARBA00022989"/>
    </source>
</evidence>
<dbReference type="CDD" id="cd02094">
    <property type="entry name" value="P-type_ATPase_Cu-like"/>
    <property type="match status" value="1"/>
</dbReference>
<dbReference type="InterPro" id="IPR044492">
    <property type="entry name" value="P_typ_ATPase_HD_dom"/>
</dbReference>
<evidence type="ECO:0000256" key="4">
    <source>
        <dbReference type="ARBA" id="ARBA00022692"/>
    </source>
</evidence>
<evidence type="ECO:0000256" key="5">
    <source>
        <dbReference type="ARBA" id="ARBA00022723"/>
    </source>
</evidence>
<dbReference type="SUPFAM" id="SSF81665">
    <property type="entry name" value="Calcium ATPase, transmembrane domain M"/>
    <property type="match status" value="1"/>
</dbReference>
<gene>
    <name evidence="17" type="ORF">E5983_08640</name>
</gene>
<feature type="transmembrane region" description="Helical" evidence="15">
    <location>
        <begin position="165"/>
        <end position="182"/>
    </location>
</feature>
<dbReference type="InterPro" id="IPR036412">
    <property type="entry name" value="HAD-like_sf"/>
</dbReference>
<evidence type="ECO:0000256" key="2">
    <source>
        <dbReference type="ARBA" id="ARBA00006024"/>
    </source>
</evidence>
<dbReference type="PANTHER" id="PTHR43520">
    <property type="entry name" value="ATP7, ISOFORM B"/>
    <property type="match status" value="1"/>
</dbReference>
<dbReference type="InterPro" id="IPR008250">
    <property type="entry name" value="ATPase_P-typ_transduc_dom_A_sf"/>
</dbReference>
<dbReference type="Gene3D" id="3.40.1110.10">
    <property type="entry name" value="Calcium-transporting ATPase, cytoplasmic domain N"/>
    <property type="match status" value="1"/>
</dbReference>
<keyword evidence="11" id="KW-0186">Copper</keyword>
<dbReference type="GO" id="GO:0005886">
    <property type="term" value="C:plasma membrane"/>
    <property type="evidence" value="ECO:0007669"/>
    <property type="project" value="UniProtKB-SubCell"/>
</dbReference>
<feature type="domain" description="HMA" evidence="16">
    <location>
        <begin position="2"/>
        <end position="67"/>
    </location>
</feature>
<dbReference type="Gene3D" id="2.70.150.10">
    <property type="entry name" value="Calcium-transporting ATPase, cytoplasmic transduction domain A"/>
    <property type="match status" value="1"/>
</dbReference>
<dbReference type="NCBIfam" id="TIGR01511">
    <property type="entry name" value="ATPase-IB1_Cu"/>
    <property type="match status" value="1"/>
</dbReference>
<dbReference type="Proteomes" id="UP000461595">
    <property type="component" value="Unassembled WGS sequence"/>
</dbReference>
<dbReference type="Pfam" id="PF00702">
    <property type="entry name" value="Hydrolase"/>
    <property type="match status" value="1"/>
</dbReference>
<evidence type="ECO:0000256" key="15">
    <source>
        <dbReference type="RuleBase" id="RU362081"/>
    </source>
</evidence>
<dbReference type="GO" id="GO:0140581">
    <property type="term" value="F:P-type monovalent copper transporter activity"/>
    <property type="evidence" value="ECO:0007669"/>
    <property type="project" value="UniProtKB-EC"/>
</dbReference>
<dbReference type="SFLD" id="SFLDF00027">
    <property type="entry name" value="p-type_atpase"/>
    <property type="match status" value="1"/>
</dbReference>
<evidence type="ECO:0000256" key="11">
    <source>
        <dbReference type="ARBA" id="ARBA00023008"/>
    </source>
</evidence>
<keyword evidence="4 15" id="KW-0812">Transmembrane</keyword>
<organism evidence="17 18">
    <name type="scientific">Streptococcus danieliae</name>
    <dbReference type="NCBI Taxonomy" id="747656"/>
    <lineage>
        <taxon>Bacteria</taxon>
        <taxon>Bacillati</taxon>
        <taxon>Bacillota</taxon>
        <taxon>Bacilli</taxon>
        <taxon>Lactobacillales</taxon>
        <taxon>Streptococcaceae</taxon>
        <taxon>Streptococcus</taxon>
    </lineage>
</organism>
<dbReference type="NCBIfam" id="TIGR01494">
    <property type="entry name" value="ATPase_P-type"/>
    <property type="match status" value="1"/>
</dbReference>
<dbReference type="SFLD" id="SFLDS00003">
    <property type="entry name" value="Haloacid_Dehalogenase"/>
    <property type="match status" value="1"/>
</dbReference>
<dbReference type="SFLD" id="SFLDG00002">
    <property type="entry name" value="C1.7:_P-type_atpase_like"/>
    <property type="match status" value="1"/>
</dbReference>
<evidence type="ECO:0000313" key="17">
    <source>
        <dbReference type="EMBL" id="MVX59690.1"/>
    </source>
</evidence>
<keyword evidence="10 15" id="KW-1133">Transmembrane helix</keyword>
<dbReference type="InterPro" id="IPR006121">
    <property type="entry name" value="HMA_dom"/>
</dbReference>
<dbReference type="CDD" id="cd00371">
    <property type="entry name" value="HMA"/>
    <property type="match status" value="1"/>
</dbReference>
<dbReference type="FunFam" id="2.70.150.10:FF:000002">
    <property type="entry name" value="Copper-transporting ATPase 1, putative"/>
    <property type="match status" value="1"/>
</dbReference>
<keyword evidence="12" id="KW-0813">Transport</keyword>
<dbReference type="InterPro" id="IPR023299">
    <property type="entry name" value="ATPase_P-typ_cyto_dom_N"/>
</dbReference>
<feature type="transmembrane region" description="Helical" evidence="15">
    <location>
        <begin position="376"/>
        <end position="397"/>
    </location>
</feature>
<evidence type="ECO:0000256" key="3">
    <source>
        <dbReference type="ARBA" id="ARBA00012517"/>
    </source>
</evidence>
<dbReference type="GO" id="GO:0016887">
    <property type="term" value="F:ATP hydrolysis activity"/>
    <property type="evidence" value="ECO:0007669"/>
    <property type="project" value="InterPro"/>
</dbReference>
<dbReference type="SUPFAM" id="SSF55008">
    <property type="entry name" value="HMA, heavy metal-associated domain"/>
    <property type="match status" value="1"/>
</dbReference>
<keyword evidence="5 15" id="KW-0479">Metal-binding</keyword>
<keyword evidence="12" id="KW-0406">Ion transport</keyword>
<feature type="transmembrane region" description="Helical" evidence="15">
    <location>
        <begin position="194"/>
        <end position="213"/>
    </location>
</feature>
<keyword evidence="7" id="KW-0187">Copper transport</keyword>
<feature type="transmembrane region" description="Helical" evidence="15">
    <location>
        <begin position="350"/>
        <end position="370"/>
    </location>
</feature>
<dbReference type="Pfam" id="PF00403">
    <property type="entry name" value="HMA"/>
    <property type="match status" value="1"/>
</dbReference>
<comment type="catalytic activity">
    <reaction evidence="14">
        <text>Cu(+)(in) + ATP + H2O = Cu(+)(out) + ADP + phosphate + H(+)</text>
        <dbReference type="Rhea" id="RHEA:25792"/>
        <dbReference type="ChEBI" id="CHEBI:15377"/>
        <dbReference type="ChEBI" id="CHEBI:15378"/>
        <dbReference type="ChEBI" id="CHEBI:30616"/>
        <dbReference type="ChEBI" id="CHEBI:43474"/>
        <dbReference type="ChEBI" id="CHEBI:49552"/>
        <dbReference type="ChEBI" id="CHEBI:456216"/>
        <dbReference type="EC" id="7.2.2.8"/>
    </reaction>
</comment>
<evidence type="ECO:0000256" key="14">
    <source>
        <dbReference type="ARBA" id="ARBA00049289"/>
    </source>
</evidence>
<evidence type="ECO:0000313" key="18">
    <source>
        <dbReference type="Proteomes" id="UP000461595"/>
    </source>
</evidence>
<dbReference type="SUPFAM" id="SSF56784">
    <property type="entry name" value="HAD-like"/>
    <property type="match status" value="1"/>
</dbReference>
<evidence type="ECO:0000256" key="6">
    <source>
        <dbReference type="ARBA" id="ARBA00022741"/>
    </source>
</evidence>
<feature type="transmembrane region" description="Helical" evidence="15">
    <location>
        <begin position="689"/>
        <end position="711"/>
    </location>
</feature>